<keyword evidence="6 8" id="KW-1015">Disulfide bond</keyword>
<feature type="domain" description="Peptidase S1" evidence="11">
    <location>
        <begin position="73"/>
        <end position="309"/>
    </location>
</feature>
<dbReference type="PROSITE" id="PS00134">
    <property type="entry name" value="TRYPSIN_HIS"/>
    <property type="match status" value="2"/>
</dbReference>
<dbReference type="GO" id="GO:0009566">
    <property type="term" value="P:fertilization"/>
    <property type="evidence" value="ECO:0007669"/>
    <property type="project" value="UniProtKB-ARBA"/>
</dbReference>
<dbReference type="STRING" id="28377.ENSACAP00000000040"/>
<keyword evidence="3" id="KW-0677">Repeat</keyword>
<dbReference type="Bgee" id="ENSACAG00000000041">
    <property type="expression patterns" value="Expressed in dewlap and 1 other cell type or tissue"/>
</dbReference>
<dbReference type="FunFam" id="2.40.10.10:FF:000003">
    <property type="entry name" value="Transmembrane serine protease 3"/>
    <property type="match status" value="1"/>
</dbReference>
<comment type="similarity">
    <text evidence="7">Belongs to the peptidase S1 family. CLIP subfamily.</text>
</comment>
<evidence type="ECO:0000256" key="5">
    <source>
        <dbReference type="ARBA" id="ARBA00022825"/>
    </source>
</evidence>
<dbReference type="Proteomes" id="UP000001646">
    <property type="component" value="Chromosome 5"/>
</dbReference>
<feature type="domain" description="CUB" evidence="10">
    <location>
        <begin position="448"/>
        <end position="560"/>
    </location>
</feature>
<protein>
    <recommendedName>
        <fullName evidence="14">Ovochymase 1</fullName>
    </recommendedName>
</protein>
<evidence type="ECO:0000259" key="10">
    <source>
        <dbReference type="PROSITE" id="PS01180"/>
    </source>
</evidence>
<dbReference type="SMART" id="SM00020">
    <property type="entry name" value="Tryp_SPc"/>
    <property type="match status" value="2"/>
</dbReference>
<evidence type="ECO:0000256" key="7">
    <source>
        <dbReference type="ARBA" id="ARBA00024195"/>
    </source>
</evidence>
<name>G1K871_ANOCA</name>
<feature type="domain" description="CUB" evidence="10">
    <location>
        <begin position="892"/>
        <end position="1005"/>
    </location>
</feature>
<gene>
    <name evidence="12" type="primary">ovch1</name>
</gene>
<evidence type="ECO:0000256" key="8">
    <source>
        <dbReference type="PROSITE-ProRule" id="PRU00059"/>
    </source>
</evidence>
<comment type="similarity">
    <text evidence="1">Belongs to the peptidase S1 family. Snake venom subfamily.</text>
</comment>
<dbReference type="PRINTS" id="PR00722">
    <property type="entry name" value="CHYMOTRYPSIN"/>
</dbReference>
<comment type="caution">
    <text evidence="8">Lacks conserved residue(s) required for the propagation of feature annotation.</text>
</comment>
<dbReference type="InterPro" id="IPR035914">
    <property type="entry name" value="Sperma_CUB_dom_sf"/>
</dbReference>
<dbReference type="PANTHER" id="PTHR24252:SF18">
    <property type="entry name" value="OVOCHYMASE 1"/>
    <property type="match status" value="1"/>
</dbReference>
<sequence>MLYFAATWSLGADRLKSRDLLLSSQQKSQMLATLAASKPLDLQKVNSELKCGVRSLDLVGQEDNWHPGSFSRIIGGQISVPGGQPWQVSIKMGRSHFCGGSLIQDNIVVTAAHCVVDLDLRLVKNLFVTVGEYSLRSRDEEEQNIQVSKIIPHPSFNRFGNMDSDIALLFLKDRVRYGKKKSLIPSLKDLELSMFNGVLSDVLQEVELPIIDSKTCSELLKTLNLPPIRSNMLCAGFPDGGKDACQGDSGGPLACRRASGIWALVGITSWGIGCGKAWQTGKRPSSSRGSPGVFSKVDEFLDFIVQNIMPVPKANSQTSYNPENCNPQGVSVFGESGHIWHPQLTEEDYLDNSLCIWNISVPEDSIILVQFIRVDIEHQTECDHDSVTVSSNKNELIGKICGNVLPSPLLVESNQAIITFVSDNSNTGAGFEFTFTAVHKASEAGSGCGSVAILREEGKFDTANYPGLYPSGTTCHWLIEAPMEHVIKLEFEDFAIETSQDCIYDAVSIYDDQEEEHQIALLCGFSIPSPVWSTGSMMLIYFESDEENNFRGFKAKFAFFPSETTKTEVARHFVMRAIDPIPRTIPLDVCGSPPFAPQWLTAHIVEVEEACPHCWPWHVGLHFLGDYQCGGVIIGSVWILTAAHCVQISKDILHWTVVAGEYDRILKEPNEQVRRVKAIIMHQDFNVTSYNSDIALVQIQAPFSYNAVVRPVCLPNSTEPLPSSLLCTVTGWGRTQEAGGLASRLQQAQVPILNNDICEQSYYANHPGGITSRMLCAGFASSEGQDTCLGDAGGPLVCQNEEEPFILHGIASWGVGCPRPKRPGVYARVSFFLDWIMARMKEKGSVEIQINNTGYEASASLPEVPVNLMGEGPKIANGMNYADDVNQQLIYCRDVVLTSQEGIIHSPGFPYSYFNTISCHWRIVAPLNAIVRLDFLDFVIEKSHSKCHGGLTIYEGFESAKDVLGSFCNESPGYPLKSHGPEVTLIFSSGENTNMKGFVLSYGTYKIQPSKYKKLRHDVWCPVLDLIPLEVAEIVSPNYPNTYPDLVSCTWTVYSASGNRLKGVVRDLEMEDSRDCIWDSLSVYDGPDQHSKLLGRFCGQKGHFRLFSSGSYFTVCFKTDGSIGAKGFKAIFEEVNDGPAQQSKNGLELQNPCNKVKGCLPFIDSQSLCICLFCFLNLSPTFFLPWDSRRLAII</sequence>
<dbReference type="PANTHER" id="PTHR24252">
    <property type="entry name" value="ACROSIN-RELATED"/>
    <property type="match status" value="1"/>
</dbReference>
<reference evidence="12 13" key="1">
    <citation type="submission" date="2009-12" db="EMBL/GenBank/DDBJ databases">
        <title>The Genome Sequence of Anolis carolinensis (Green Anole Lizard).</title>
        <authorList>
            <consortium name="The Genome Sequencing Platform"/>
            <person name="Di Palma F."/>
            <person name="Alfoldi J."/>
            <person name="Heiman D."/>
            <person name="Young S."/>
            <person name="Grabherr M."/>
            <person name="Johnson J."/>
            <person name="Lander E.S."/>
            <person name="Lindblad-Toh K."/>
        </authorList>
    </citation>
    <scope>NUCLEOTIDE SEQUENCE [LARGE SCALE GENOMIC DNA]</scope>
    <source>
        <strain evidence="12 13">JBL SC #1</strain>
    </source>
</reference>
<evidence type="ECO:0000256" key="4">
    <source>
        <dbReference type="ARBA" id="ARBA00022801"/>
    </source>
</evidence>
<dbReference type="InterPro" id="IPR001314">
    <property type="entry name" value="Peptidase_S1A"/>
</dbReference>
<dbReference type="Pfam" id="PF00089">
    <property type="entry name" value="Trypsin"/>
    <property type="match status" value="2"/>
</dbReference>
<evidence type="ECO:0000259" key="11">
    <source>
        <dbReference type="PROSITE" id="PS50240"/>
    </source>
</evidence>
<dbReference type="FunFam" id="2.60.120.290:FF:000005">
    <property type="entry name" value="Procollagen C-endopeptidase enhancer 1"/>
    <property type="match status" value="2"/>
</dbReference>
<feature type="domain" description="CUB" evidence="10">
    <location>
        <begin position="325"/>
        <end position="438"/>
    </location>
</feature>
<dbReference type="InParanoid" id="G1K871"/>
<evidence type="ECO:0000256" key="6">
    <source>
        <dbReference type="ARBA" id="ARBA00023157"/>
    </source>
</evidence>
<evidence type="ECO:0000313" key="12">
    <source>
        <dbReference type="Ensembl" id="ENSACAP00000000040.4"/>
    </source>
</evidence>
<dbReference type="PROSITE" id="PS00135">
    <property type="entry name" value="TRYPSIN_SER"/>
    <property type="match status" value="1"/>
</dbReference>
<dbReference type="Ensembl" id="ENSACAT00000000041.4">
    <property type="protein sequence ID" value="ENSACAP00000000040.4"/>
    <property type="gene ID" value="ENSACAG00000000041.4"/>
</dbReference>
<dbReference type="InterPro" id="IPR018114">
    <property type="entry name" value="TRYPSIN_HIS"/>
</dbReference>
<keyword evidence="4 9" id="KW-0378">Hydrolase</keyword>
<evidence type="ECO:0000256" key="3">
    <source>
        <dbReference type="ARBA" id="ARBA00022737"/>
    </source>
</evidence>
<evidence type="ECO:0008006" key="14">
    <source>
        <dbReference type="Google" id="ProtNLM"/>
    </source>
</evidence>
<feature type="domain" description="Peptidase S1" evidence="11">
    <location>
        <begin position="604"/>
        <end position="841"/>
    </location>
</feature>
<feature type="disulfide bond" evidence="8">
    <location>
        <begin position="448"/>
        <end position="475"/>
    </location>
</feature>
<dbReference type="Pfam" id="PF00431">
    <property type="entry name" value="CUB"/>
    <property type="match status" value="4"/>
</dbReference>
<dbReference type="InterPro" id="IPR001254">
    <property type="entry name" value="Trypsin_dom"/>
</dbReference>
<reference evidence="12" key="2">
    <citation type="submission" date="2025-08" db="UniProtKB">
        <authorList>
            <consortium name="Ensembl"/>
        </authorList>
    </citation>
    <scope>IDENTIFICATION</scope>
</reference>
<dbReference type="GO" id="GO:0005576">
    <property type="term" value="C:extracellular region"/>
    <property type="evidence" value="ECO:0007669"/>
    <property type="project" value="UniProtKB-ARBA"/>
</dbReference>
<feature type="domain" description="CUB" evidence="10">
    <location>
        <begin position="1021"/>
        <end position="1135"/>
    </location>
</feature>
<dbReference type="FunFam" id="2.40.10.10:FF:000068">
    <property type="entry name" value="transmembrane protease serine 2"/>
    <property type="match status" value="1"/>
</dbReference>
<dbReference type="PROSITE" id="PS01180">
    <property type="entry name" value="CUB"/>
    <property type="match status" value="4"/>
</dbReference>
<evidence type="ECO:0000256" key="1">
    <source>
        <dbReference type="ARBA" id="ARBA00009228"/>
    </source>
</evidence>
<dbReference type="AlphaFoldDB" id="G1K871"/>
<dbReference type="SMART" id="SM00042">
    <property type="entry name" value="CUB"/>
    <property type="match status" value="4"/>
</dbReference>
<dbReference type="GO" id="GO:0004252">
    <property type="term" value="F:serine-type endopeptidase activity"/>
    <property type="evidence" value="ECO:0007669"/>
    <property type="project" value="InterPro"/>
</dbReference>
<dbReference type="eggNOG" id="KOG3627">
    <property type="taxonomic scope" value="Eukaryota"/>
</dbReference>
<proteinExistence type="inferred from homology"/>
<accession>G1K871</accession>
<dbReference type="InterPro" id="IPR000859">
    <property type="entry name" value="CUB_dom"/>
</dbReference>
<evidence type="ECO:0000313" key="13">
    <source>
        <dbReference type="Proteomes" id="UP000001646"/>
    </source>
</evidence>
<keyword evidence="13" id="KW-1185">Reference proteome</keyword>
<dbReference type="GO" id="GO:0006508">
    <property type="term" value="P:proteolysis"/>
    <property type="evidence" value="ECO:0007669"/>
    <property type="project" value="UniProtKB-KW"/>
</dbReference>
<dbReference type="CDD" id="cd00190">
    <property type="entry name" value="Tryp_SPc"/>
    <property type="match status" value="2"/>
</dbReference>
<dbReference type="Gene3D" id="2.60.120.290">
    <property type="entry name" value="Spermadhesin, CUB domain"/>
    <property type="match status" value="4"/>
</dbReference>
<dbReference type="Gene3D" id="2.40.10.10">
    <property type="entry name" value="Trypsin-like serine proteases"/>
    <property type="match status" value="3"/>
</dbReference>
<dbReference type="GeneTree" id="ENSGT00940000157791"/>
<dbReference type="MEROPS" id="S01.078"/>
<keyword evidence="2 9" id="KW-0645">Protease</keyword>
<dbReference type="InterPro" id="IPR043504">
    <property type="entry name" value="Peptidase_S1_PA_chymotrypsin"/>
</dbReference>
<dbReference type="CDD" id="cd00041">
    <property type="entry name" value="CUB"/>
    <property type="match status" value="4"/>
</dbReference>
<dbReference type="FunFam" id="2.40.10.10:FF:000002">
    <property type="entry name" value="Transmembrane protease serine"/>
    <property type="match status" value="1"/>
</dbReference>
<dbReference type="SUPFAM" id="SSF50494">
    <property type="entry name" value="Trypsin-like serine proteases"/>
    <property type="match status" value="2"/>
</dbReference>
<keyword evidence="5 9" id="KW-0720">Serine protease</keyword>
<dbReference type="SUPFAM" id="SSF49854">
    <property type="entry name" value="Spermadhesin, CUB domain"/>
    <property type="match status" value="4"/>
</dbReference>
<evidence type="ECO:0000256" key="2">
    <source>
        <dbReference type="ARBA" id="ARBA00022670"/>
    </source>
</evidence>
<reference evidence="12" key="3">
    <citation type="submission" date="2025-09" db="UniProtKB">
        <authorList>
            <consortium name="Ensembl"/>
        </authorList>
    </citation>
    <scope>IDENTIFICATION</scope>
</reference>
<dbReference type="InterPro" id="IPR033116">
    <property type="entry name" value="TRYPSIN_SER"/>
</dbReference>
<organism evidence="12 13">
    <name type="scientific">Anolis carolinensis</name>
    <name type="common">Green anole</name>
    <name type="synonym">American chameleon</name>
    <dbReference type="NCBI Taxonomy" id="28377"/>
    <lineage>
        <taxon>Eukaryota</taxon>
        <taxon>Metazoa</taxon>
        <taxon>Chordata</taxon>
        <taxon>Craniata</taxon>
        <taxon>Vertebrata</taxon>
        <taxon>Euteleostomi</taxon>
        <taxon>Lepidosauria</taxon>
        <taxon>Squamata</taxon>
        <taxon>Bifurcata</taxon>
        <taxon>Unidentata</taxon>
        <taxon>Episquamata</taxon>
        <taxon>Toxicofera</taxon>
        <taxon>Iguania</taxon>
        <taxon>Dactyloidae</taxon>
        <taxon>Anolis</taxon>
    </lineage>
</organism>
<dbReference type="PROSITE" id="PS50240">
    <property type="entry name" value="TRYPSIN_DOM"/>
    <property type="match status" value="2"/>
</dbReference>
<evidence type="ECO:0000256" key="9">
    <source>
        <dbReference type="RuleBase" id="RU363034"/>
    </source>
</evidence>
<feature type="disulfide bond" evidence="8">
    <location>
        <begin position="892"/>
        <end position="919"/>
    </location>
</feature>
<dbReference type="GO" id="GO:0035821">
    <property type="term" value="P:modulation of process of another organism"/>
    <property type="evidence" value="ECO:0007669"/>
    <property type="project" value="UniProtKB-ARBA"/>
</dbReference>
<dbReference type="InterPro" id="IPR009003">
    <property type="entry name" value="Peptidase_S1_PA"/>
</dbReference>
<dbReference type="FunFam" id="2.60.120.290:FF:000013">
    <property type="entry name" value="Membrane frizzled-related protein"/>
    <property type="match status" value="1"/>
</dbReference>
<dbReference type="HOGENOM" id="CLU_004497_0_0_1"/>